<proteinExistence type="predicted"/>
<reference evidence="2" key="1">
    <citation type="submission" date="2022-11" db="UniProtKB">
        <authorList>
            <consortium name="WormBaseParasite"/>
        </authorList>
    </citation>
    <scope>IDENTIFICATION</scope>
</reference>
<accession>A0AC35FE30</accession>
<sequence length="631" mass="72009">MLKNRNTNDTPFVVPEDVLESIGDTMAYLDILKDKNFYDYLLQSLTDHYAKLLCCENDTMRPEFTKEFFASYWMYLMKSVGYDDIPPVTLEDHHGRITNGFDSIVHSIFGVCENKIDLRVTTLFAFNGKELDDEKEIHSRTAFMLVLLFLSEWIADQKDECPHVTLKEPKSRLVHACFNKLFKNIYHGNNEGFKAYIFDEESSLPSFGFPKGSIISSIDLSSTNDSPASEQMVHDETKDESLIGPLSQTTDALLKAPTLKSISGEKLLAKSENIEAELNAKTTELMKEKENVEQSFFINDMEDLVCQTAEIFKEKKSLVGAIAQDECTVTSIKIEEERLSEDNEVTFEEEKQVLQEDVDEKIMELKNYGNFVEEKKVLELDLTKTKLEIAASNNPVLQKEEEIQKLLNEMDSLYVTNGILEKEYDAINEELSAVKLEANNLKEINGAFKEEKQALQNALDEKTMKLETVKRMLSKVQKELHEVVKQVRGLYSIKSENETELAEFKVHFDDSNASVVEKLAEMKTLSFVNDNISNINTPALSDEENVSEIISDTFYEHLDSGIASSEQTSEINTTTAEVISIIKQSFSSLLSSWLMFFISLFFFVTIQLFLWGAIIPVWVRLELQHDHLPPQ</sequence>
<organism evidence="1 2">
    <name type="scientific">Panagrolaimus sp. PS1159</name>
    <dbReference type="NCBI Taxonomy" id="55785"/>
    <lineage>
        <taxon>Eukaryota</taxon>
        <taxon>Metazoa</taxon>
        <taxon>Ecdysozoa</taxon>
        <taxon>Nematoda</taxon>
        <taxon>Chromadorea</taxon>
        <taxon>Rhabditida</taxon>
        <taxon>Tylenchina</taxon>
        <taxon>Panagrolaimomorpha</taxon>
        <taxon>Panagrolaimoidea</taxon>
        <taxon>Panagrolaimidae</taxon>
        <taxon>Panagrolaimus</taxon>
    </lineage>
</organism>
<evidence type="ECO:0000313" key="2">
    <source>
        <dbReference type="WBParaSite" id="PS1159_v2.g16453.t1"/>
    </source>
</evidence>
<protein>
    <submittedName>
        <fullName evidence="2">Uncharacterized protein</fullName>
    </submittedName>
</protein>
<dbReference type="Proteomes" id="UP000887580">
    <property type="component" value="Unplaced"/>
</dbReference>
<dbReference type="WBParaSite" id="PS1159_v2.g16453.t1">
    <property type="protein sequence ID" value="PS1159_v2.g16453.t1"/>
    <property type="gene ID" value="PS1159_v2.g16453"/>
</dbReference>
<evidence type="ECO:0000313" key="1">
    <source>
        <dbReference type="Proteomes" id="UP000887580"/>
    </source>
</evidence>
<name>A0AC35FE30_9BILA</name>